<evidence type="ECO:0000256" key="3">
    <source>
        <dbReference type="SAM" id="MobiDB-lite"/>
    </source>
</evidence>
<evidence type="ECO:0000256" key="2">
    <source>
        <dbReference type="ARBA" id="ARBA00022737"/>
    </source>
</evidence>
<reference evidence="4 5" key="1">
    <citation type="submission" date="2019-09" db="EMBL/GenBank/DDBJ databases">
        <title>Genomes of family Cryomorphaceae.</title>
        <authorList>
            <person name="Bowman J.P."/>
        </authorList>
    </citation>
    <scope>NUCLEOTIDE SEQUENCE [LARGE SCALE GENOMIC DNA]</scope>
    <source>
        <strain evidence="4 5">LMG 25704</strain>
    </source>
</reference>
<comment type="caution">
    <text evidence="4">The sequence shown here is derived from an EMBL/GenBank/DDBJ whole genome shotgun (WGS) entry which is preliminary data.</text>
</comment>
<evidence type="ECO:0000256" key="1">
    <source>
        <dbReference type="ARBA" id="ARBA00022729"/>
    </source>
</evidence>
<keyword evidence="2" id="KW-0677">Repeat</keyword>
<feature type="region of interest" description="Disordered" evidence="3">
    <location>
        <begin position="30"/>
        <end position="65"/>
    </location>
</feature>
<dbReference type="EMBL" id="WBVO01000007">
    <property type="protein sequence ID" value="KAB2809857.1"/>
    <property type="molecule type" value="Genomic_DNA"/>
</dbReference>
<dbReference type="InterPro" id="IPR006970">
    <property type="entry name" value="PT"/>
</dbReference>
<dbReference type="Pfam" id="PF04886">
    <property type="entry name" value="PT"/>
    <property type="match status" value="1"/>
</dbReference>
<gene>
    <name evidence="4" type="ORF">F8C67_09450</name>
</gene>
<keyword evidence="5" id="KW-1185">Reference proteome</keyword>
<dbReference type="Proteomes" id="UP000468650">
    <property type="component" value="Unassembled WGS sequence"/>
</dbReference>
<name>A0A6N6RFD7_9FLAO</name>
<dbReference type="AlphaFoldDB" id="A0A6N6RFD7"/>
<evidence type="ECO:0000313" key="4">
    <source>
        <dbReference type="EMBL" id="KAB2809857.1"/>
    </source>
</evidence>
<keyword evidence="1" id="KW-0732">Signal</keyword>
<organism evidence="4 5">
    <name type="scientific">Phaeocystidibacter luteus</name>
    <dbReference type="NCBI Taxonomy" id="911197"/>
    <lineage>
        <taxon>Bacteria</taxon>
        <taxon>Pseudomonadati</taxon>
        <taxon>Bacteroidota</taxon>
        <taxon>Flavobacteriia</taxon>
        <taxon>Flavobacteriales</taxon>
        <taxon>Phaeocystidibacteraceae</taxon>
        <taxon>Phaeocystidibacter</taxon>
    </lineage>
</organism>
<proteinExistence type="predicted"/>
<sequence length="65" mass="7176">MAPLIFARLQPIAPRLRLSRFPLSVETSVQPTNSLTIQPSNHPTLQPSNHPTLQPSNPLTLQPSK</sequence>
<evidence type="ECO:0000313" key="5">
    <source>
        <dbReference type="Proteomes" id="UP000468650"/>
    </source>
</evidence>
<protein>
    <submittedName>
        <fullName evidence="4">Uncharacterized protein</fullName>
    </submittedName>
</protein>
<accession>A0A6N6RFD7</accession>